<keyword evidence="2" id="KW-0812">Transmembrane</keyword>
<keyword evidence="3" id="KW-1133">Transmembrane helix</keyword>
<feature type="non-terminal residue" evidence="8">
    <location>
        <position position="91"/>
    </location>
</feature>
<protein>
    <submittedName>
        <fullName evidence="8">Anti-sigma factor</fullName>
    </submittedName>
</protein>
<keyword evidence="5" id="KW-0472">Membrane</keyword>
<dbReference type="GO" id="GO:0016989">
    <property type="term" value="F:sigma factor antagonist activity"/>
    <property type="evidence" value="ECO:0007669"/>
    <property type="project" value="TreeGrafter"/>
</dbReference>
<proteinExistence type="predicted"/>
<evidence type="ECO:0000256" key="4">
    <source>
        <dbReference type="ARBA" id="ARBA00023015"/>
    </source>
</evidence>
<evidence type="ECO:0000256" key="2">
    <source>
        <dbReference type="ARBA" id="ARBA00022692"/>
    </source>
</evidence>
<evidence type="ECO:0000256" key="3">
    <source>
        <dbReference type="ARBA" id="ARBA00022989"/>
    </source>
</evidence>
<organism evidence="8 9">
    <name type="scientific">Nonomuraea cypriaca</name>
    <dbReference type="NCBI Taxonomy" id="1187855"/>
    <lineage>
        <taxon>Bacteria</taxon>
        <taxon>Bacillati</taxon>
        <taxon>Actinomycetota</taxon>
        <taxon>Actinomycetes</taxon>
        <taxon>Streptosporangiales</taxon>
        <taxon>Streptosporangiaceae</taxon>
        <taxon>Nonomuraea</taxon>
    </lineage>
</organism>
<evidence type="ECO:0000256" key="7">
    <source>
        <dbReference type="SAM" id="MobiDB-lite"/>
    </source>
</evidence>
<dbReference type="Gene3D" id="1.10.10.1320">
    <property type="entry name" value="Anti-sigma factor, zinc-finger domain"/>
    <property type="match status" value="1"/>
</dbReference>
<evidence type="ECO:0000313" key="8">
    <source>
        <dbReference type="EMBL" id="MBF8190545.1"/>
    </source>
</evidence>
<keyword evidence="9" id="KW-1185">Reference proteome</keyword>
<evidence type="ECO:0000256" key="1">
    <source>
        <dbReference type="ARBA" id="ARBA00004167"/>
    </source>
</evidence>
<comment type="caution">
    <text evidence="8">The sequence shown here is derived from an EMBL/GenBank/DDBJ whole genome shotgun (WGS) entry which is preliminary data.</text>
</comment>
<dbReference type="GO" id="GO:0006417">
    <property type="term" value="P:regulation of translation"/>
    <property type="evidence" value="ECO:0007669"/>
    <property type="project" value="TreeGrafter"/>
</dbReference>
<name>A0A931AFA0_9ACTN</name>
<dbReference type="RefSeq" id="WP_328816590.1">
    <property type="nucleotide sequence ID" value="NZ_JADOGI010000126.1"/>
</dbReference>
<dbReference type="InterPro" id="IPR051474">
    <property type="entry name" value="Anti-sigma-K/W_factor"/>
</dbReference>
<feature type="region of interest" description="Disordered" evidence="7">
    <location>
        <begin position="67"/>
        <end position="91"/>
    </location>
</feature>
<accession>A0A931AFA0</accession>
<comment type="subcellular location">
    <subcellularLocation>
        <location evidence="1">Membrane</location>
        <topology evidence="1">Single-pass membrane protein</topology>
    </subcellularLocation>
</comment>
<dbReference type="PANTHER" id="PTHR37461:SF1">
    <property type="entry name" value="ANTI-SIGMA-K FACTOR RSKA"/>
    <property type="match status" value="1"/>
</dbReference>
<sequence>MNDELHTLSGAYAVHALPYAERVLFEEHLLACRGCGDEVWRLREAAARLAESVAEPPPALLRDSLLAAAHHSRRPGTEAAGDTPTIRRHTP</sequence>
<evidence type="ECO:0000256" key="6">
    <source>
        <dbReference type="ARBA" id="ARBA00023163"/>
    </source>
</evidence>
<keyword evidence="6" id="KW-0804">Transcription</keyword>
<dbReference type="PANTHER" id="PTHR37461">
    <property type="entry name" value="ANTI-SIGMA-K FACTOR RSKA"/>
    <property type="match status" value="1"/>
</dbReference>
<dbReference type="EMBL" id="JADOGI010000126">
    <property type="protein sequence ID" value="MBF8190545.1"/>
    <property type="molecule type" value="Genomic_DNA"/>
</dbReference>
<dbReference type="InterPro" id="IPR041916">
    <property type="entry name" value="Anti_sigma_zinc_sf"/>
</dbReference>
<dbReference type="Proteomes" id="UP000605361">
    <property type="component" value="Unassembled WGS sequence"/>
</dbReference>
<reference evidence="8" key="1">
    <citation type="submission" date="2020-11" db="EMBL/GenBank/DDBJ databases">
        <title>Whole-genome analyses of Nonomuraea sp. K274.</title>
        <authorList>
            <person name="Veyisoglu A."/>
        </authorList>
    </citation>
    <scope>NUCLEOTIDE SEQUENCE</scope>
    <source>
        <strain evidence="8">K274</strain>
    </source>
</reference>
<evidence type="ECO:0000313" key="9">
    <source>
        <dbReference type="Proteomes" id="UP000605361"/>
    </source>
</evidence>
<evidence type="ECO:0000256" key="5">
    <source>
        <dbReference type="ARBA" id="ARBA00023136"/>
    </source>
</evidence>
<dbReference type="GO" id="GO:0016020">
    <property type="term" value="C:membrane"/>
    <property type="evidence" value="ECO:0007669"/>
    <property type="project" value="UniProtKB-SubCell"/>
</dbReference>
<dbReference type="AlphaFoldDB" id="A0A931AFA0"/>
<gene>
    <name evidence="8" type="ORF">ITP53_33500</name>
</gene>
<keyword evidence="4" id="KW-0805">Transcription regulation</keyword>